<dbReference type="EMBL" id="LQPE01000038">
    <property type="protein sequence ID" value="ORW07823.1"/>
    <property type="molecule type" value="Genomic_DNA"/>
</dbReference>
<evidence type="ECO:0008006" key="3">
    <source>
        <dbReference type="Google" id="ProtNLM"/>
    </source>
</evidence>
<evidence type="ECO:0000313" key="2">
    <source>
        <dbReference type="Proteomes" id="UP000193487"/>
    </source>
</evidence>
<name>A0A1X1Y9M4_9MYCO</name>
<dbReference type="Proteomes" id="UP000193487">
    <property type="component" value="Unassembled WGS sequence"/>
</dbReference>
<reference evidence="1 2" key="1">
    <citation type="submission" date="2016-01" db="EMBL/GenBank/DDBJ databases">
        <title>The new phylogeny of the genus Mycobacterium.</title>
        <authorList>
            <person name="Tarcisio F."/>
            <person name="Conor M."/>
            <person name="Antonella G."/>
            <person name="Elisabetta G."/>
            <person name="Giulia F.S."/>
            <person name="Sara T."/>
            <person name="Anna F."/>
            <person name="Clotilde B."/>
            <person name="Roberto B."/>
            <person name="Veronica D.S."/>
            <person name="Fabio R."/>
            <person name="Monica P."/>
            <person name="Olivier J."/>
            <person name="Enrico T."/>
            <person name="Nicola S."/>
        </authorList>
    </citation>
    <scope>NUCLEOTIDE SEQUENCE [LARGE SCALE GENOMIC DNA]</scope>
    <source>
        <strain evidence="1 2">DSM 45166</strain>
    </source>
</reference>
<dbReference type="RefSeq" id="WP_045379531.1">
    <property type="nucleotide sequence ID" value="NZ_BBKA01000059.1"/>
</dbReference>
<sequence>MARSFETSAESPAGVDEILAAFGDESYWRARLAAAKDAARLESLVVDPAGRVQVGVTIGLVRGQLPKPIAHLQRGDLRMVHNEVWSRIGDDQVRGEVDVAVRGLRMSAFAEALLVPVHSGSQLRVTVTVAVKVPLVGRQIENMIGDQLGEGITATLGFTSDWIAENR</sequence>
<gene>
    <name evidence="1" type="ORF">AWC14_24305</name>
</gene>
<dbReference type="Pfam" id="PF10698">
    <property type="entry name" value="DUF2505"/>
    <property type="match status" value="1"/>
</dbReference>
<dbReference type="OrthoDB" id="5178774at2"/>
<proteinExistence type="predicted"/>
<accession>A0A1X1Y9M4</accession>
<comment type="caution">
    <text evidence="1">The sequence shown here is derived from an EMBL/GenBank/DDBJ whole genome shotgun (WGS) entry which is preliminary data.</text>
</comment>
<keyword evidence="2" id="KW-1185">Reference proteome</keyword>
<dbReference type="AlphaFoldDB" id="A0A1X1Y9M4"/>
<dbReference type="InterPro" id="IPR019639">
    <property type="entry name" value="DUF2505"/>
</dbReference>
<organism evidence="1 2">
    <name type="scientific">Mycobacterium kyorinense</name>
    <dbReference type="NCBI Taxonomy" id="487514"/>
    <lineage>
        <taxon>Bacteria</taxon>
        <taxon>Bacillati</taxon>
        <taxon>Actinomycetota</taxon>
        <taxon>Actinomycetes</taxon>
        <taxon>Mycobacteriales</taxon>
        <taxon>Mycobacteriaceae</taxon>
        <taxon>Mycobacterium</taxon>
    </lineage>
</organism>
<evidence type="ECO:0000313" key="1">
    <source>
        <dbReference type="EMBL" id="ORW07823.1"/>
    </source>
</evidence>
<protein>
    <recommendedName>
        <fullName evidence="3">DUF2505 domain-containing protein</fullName>
    </recommendedName>
</protein>